<accession>A0AA86QJ40</accession>
<dbReference type="InterPro" id="IPR050836">
    <property type="entry name" value="SDS22/Internalin_LRR"/>
</dbReference>
<keyword evidence="1" id="KW-0433">Leucine-rich repeat</keyword>
<dbReference type="Proteomes" id="UP001642409">
    <property type="component" value="Unassembled WGS sequence"/>
</dbReference>
<dbReference type="EMBL" id="CAXDID020000016">
    <property type="protein sequence ID" value="CAL5983773.1"/>
    <property type="molecule type" value="Genomic_DNA"/>
</dbReference>
<organism evidence="3">
    <name type="scientific">Hexamita inflata</name>
    <dbReference type="NCBI Taxonomy" id="28002"/>
    <lineage>
        <taxon>Eukaryota</taxon>
        <taxon>Metamonada</taxon>
        <taxon>Diplomonadida</taxon>
        <taxon>Hexamitidae</taxon>
        <taxon>Hexamitinae</taxon>
        <taxon>Hexamita</taxon>
    </lineage>
</organism>
<dbReference type="InterPro" id="IPR003591">
    <property type="entry name" value="Leu-rich_rpt_typical-subtyp"/>
</dbReference>
<dbReference type="SUPFAM" id="SSF52058">
    <property type="entry name" value="L domain-like"/>
    <property type="match status" value="2"/>
</dbReference>
<reference evidence="3" key="1">
    <citation type="submission" date="2023-06" db="EMBL/GenBank/DDBJ databases">
        <authorList>
            <person name="Kurt Z."/>
        </authorList>
    </citation>
    <scope>NUCLEOTIDE SEQUENCE</scope>
</reference>
<dbReference type="SMART" id="SM00365">
    <property type="entry name" value="LRR_SD22"/>
    <property type="match status" value="9"/>
</dbReference>
<dbReference type="EMBL" id="CATOUU010000931">
    <property type="protein sequence ID" value="CAI9960404.1"/>
    <property type="molecule type" value="Genomic_DNA"/>
</dbReference>
<dbReference type="InterPro" id="IPR001611">
    <property type="entry name" value="Leu-rich_rpt"/>
</dbReference>
<evidence type="ECO:0000256" key="1">
    <source>
        <dbReference type="ARBA" id="ARBA00022614"/>
    </source>
</evidence>
<protein>
    <submittedName>
        <fullName evidence="3">Partial</fullName>
    </submittedName>
</protein>
<sequence>MDTVAQINKTNSQLSQMLYNVYGKIKTTNQSLQISSIFAQIVKSMQFVQRSSYNKFYVLSAAYINNTFIKIIQNFNKLNIFQVELYNLVGLELPNIKLQSIASIDELYNLERLVISNNDIEQLDCLRALKKLVYLDISFNNLMQINFITNFKSLKLLTLEGNLIYDWQMLKQNKQICGKKLQFHRFIFEEFQEEFIEDLQDGFYLNPKLNEYYDLSLIQSFGNCFTNQRKPTERDIINRLGTENLQQELQKLNNYQQEVYKQKMMLRYQEFIRTHQIVIENIEDEQSNIIEPQLNQNSYNCLHYLENSNLYIYCNSNMIDYISNLVKEVNQNLIVRQSPCRSIFIANDDEVEDLYFVNKFRLQKVIIYKCKNVKVGNLLAIDSLTLCNCHLNSIVFQNQIQHLILQRNSISNFNTQNLQDLSYLNLIRNTISSLSFLGNLRNLAQLYLSKNQISDLEPLKDLKNLQILHLYFNRISDLFPLKGLINLQVLHLMSNQIEILDPLENLFNLTALVLRSNLIQNLEPLRKLTSLNTLFLGDNQIQNIEPLSDLTNLTSLYLRTNKIECIDALEKLTELTELGLWENSICRIDSIEKLTKLQILNIHTNKIENIKPLTKLNLKQLDISNNYVKDLTPITHHQNYSSYKTENQK</sequence>
<evidence type="ECO:0000313" key="3">
    <source>
        <dbReference type="EMBL" id="CAI9960404.1"/>
    </source>
</evidence>
<proteinExistence type="predicted"/>
<comment type="caution">
    <text evidence="3">The sequence shown here is derived from an EMBL/GenBank/DDBJ whole genome shotgun (WGS) entry which is preliminary data.</text>
</comment>
<dbReference type="Gene3D" id="3.80.10.10">
    <property type="entry name" value="Ribonuclease Inhibitor"/>
    <property type="match status" value="3"/>
</dbReference>
<evidence type="ECO:0000313" key="5">
    <source>
        <dbReference type="Proteomes" id="UP001642409"/>
    </source>
</evidence>
<dbReference type="SMART" id="SM00369">
    <property type="entry name" value="LRR_TYP"/>
    <property type="match status" value="9"/>
</dbReference>
<dbReference type="PANTHER" id="PTHR46652">
    <property type="entry name" value="LEUCINE-RICH REPEAT AND IQ DOMAIN-CONTAINING PROTEIN 1-RELATED"/>
    <property type="match status" value="1"/>
</dbReference>
<gene>
    <name evidence="3" type="ORF">HINF_LOCUS48049</name>
    <name evidence="4" type="ORF">HINF_LOCUS7783</name>
</gene>
<dbReference type="Pfam" id="PF12799">
    <property type="entry name" value="LRR_4"/>
    <property type="match status" value="2"/>
</dbReference>
<name>A0AA86QJ40_9EUKA</name>
<dbReference type="AlphaFoldDB" id="A0AA86QJ40"/>
<dbReference type="InterPro" id="IPR025875">
    <property type="entry name" value="Leu-rich_rpt_4"/>
</dbReference>
<keyword evidence="5" id="KW-1185">Reference proteome</keyword>
<keyword evidence="2" id="KW-0677">Repeat</keyword>
<dbReference type="PANTHER" id="PTHR46652:SF3">
    <property type="entry name" value="LEUCINE-RICH REPEAT-CONTAINING PROTEIN 9"/>
    <property type="match status" value="1"/>
</dbReference>
<dbReference type="InterPro" id="IPR032675">
    <property type="entry name" value="LRR_dom_sf"/>
</dbReference>
<reference evidence="4 5" key="2">
    <citation type="submission" date="2024-07" db="EMBL/GenBank/DDBJ databases">
        <authorList>
            <person name="Akdeniz Z."/>
        </authorList>
    </citation>
    <scope>NUCLEOTIDE SEQUENCE [LARGE SCALE GENOMIC DNA]</scope>
</reference>
<dbReference type="PROSITE" id="PS51450">
    <property type="entry name" value="LRR"/>
    <property type="match status" value="9"/>
</dbReference>
<evidence type="ECO:0000313" key="4">
    <source>
        <dbReference type="EMBL" id="CAL5983773.1"/>
    </source>
</evidence>
<evidence type="ECO:0000256" key="2">
    <source>
        <dbReference type="ARBA" id="ARBA00022737"/>
    </source>
</evidence>